<keyword evidence="3" id="KW-1185">Reference proteome</keyword>
<name>A0AAV0XNQ8_9HEMI</name>
<sequence length="133" mass="15573">MSVRLATQVLSDSMAKGIIFYRDHEGIESLKDSHETQQFVEIFNKTFDALNRKYPAEGIRINSHDFDVLNETYTWINLWESNVKHKLIPEEEYLTKNTAEGLRVNRSTIELSTYLLKECGFKIRFILKNDQIA</sequence>
<gene>
    <name evidence="2" type="ORF">MEUPH1_LOCUS23317</name>
</gene>
<dbReference type="AlphaFoldDB" id="A0AAV0XNQ8"/>
<evidence type="ECO:0000313" key="3">
    <source>
        <dbReference type="Proteomes" id="UP001160148"/>
    </source>
</evidence>
<dbReference type="InterPro" id="IPR048366">
    <property type="entry name" value="TNP-like_GBD"/>
</dbReference>
<evidence type="ECO:0000313" key="2">
    <source>
        <dbReference type="EMBL" id="CAI6369026.1"/>
    </source>
</evidence>
<accession>A0AAV0XNQ8</accession>
<feature type="domain" description="Transposable element P transposase-like GTP-binding insertion" evidence="1">
    <location>
        <begin position="1"/>
        <end position="54"/>
    </location>
</feature>
<protein>
    <recommendedName>
        <fullName evidence="1">Transposable element P transposase-like GTP-binding insertion domain-containing protein</fullName>
    </recommendedName>
</protein>
<dbReference type="EMBL" id="CARXXK010000005">
    <property type="protein sequence ID" value="CAI6369026.1"/>
    <property type="molecule type" value="Genomic_DNA"/>
</dbReference>
<reference evidence="2 3" key="1">
    <citation type="submission" date="2023-01" db="EMBL/GenBank/DDBJ databases">
        <authorList>
            <person name="Whitehead M."/>
        </authorList>
    </citation>
    <scope>NUCLEOTIDE SEQUENCE [LARGE SCALE GENOMIC DNA]</scope>
</reference>
<evidence type="ECO:0000259" key="1">
    <source>
        <dbReference type="Pfam" id="PF21788"/>
    </source>
</evidence>
<proteinExistence type="predicted"/>
<organism evidence="2 3">
    <name type="scientific">Macrosiphum euphorbiae</name>
    <name type="common">potato aphid</name>
    <dbReference type="NCBI Taxonomy" id="13131"/>
    <lineage>
        <taxon>Eukaryota</taxon>
        <taxon>Metazoa</taxon>
        <taxon>Ecdysozoa</taxon>
        <taxon>Arthropoda</taxon>
        <taxon>Hexapoda</taxon>
        <taxon>Insecta</taxon>
        <taxon>Pterygota</taxon>
        <taxon>Neoptera</taxon>
        <taxon>Paraneoptera</taxon>
        <taxon>Hemiptera</taxon>
        <taxon>Sternorrhyncha</taxon>
        <taxon>Aphidomorpha</taxon>
        <taxon>Aphidoidea</taxon>
        <taxon>Aphididae</taxon>
        <taxon>Macrosiphini</taxon>
        <taxon>Macrosiphum</taxon>
    </lineage>
</organism>
<dbReference type="Pfam" id="PF21788">
    <property type="entry name" value="TNP-like_GBD"/>
    <property type="match status" value="1"/>
</dbReference>
<comment type="caution">
    <text evidence="2">The sequence shown here is derived from an EMBL/GenBank/DDBJ whole genome shotgun (WGS) entry which is preliminary data.</text>
</comment>
<dbReference type="Proteomes" id="UP001160148">
    <property type="component" value="Unassembled WGS sequence"/>
</dbReference>